<reference evidence="10" key="2">
    <citation type="submission" date="2025-04" db="UniProtKB">
        <authorList>
            <consortium name="RefSeq"/>
        </authorList>
    </citation>
    <scope>IDENTIFICATION</scope>
    <source>
        <strain evidence="10">DH4</strain>
        <tissue evidence="10">Whole body</tissue>
    </source>
</reference>
<dbReference type="RefSeq" id="XP_006572147.1">
    <property type="nucleotide sequence ID" value="XM_006572084.3"/>
</dbReference>
<accession>A0A8B6ZAB6</accession>
<dbReference type="InterPro" id="IPR029044">
    <property type="entry name" value="Nucleotide-diphossugar_trans"/>
</dbReference>
<keyword evidence="4" id="KW-0808">Transferase</keyword>
<dbReference type="GO" id="GO:0006688">
    <property type="term" value="P:glycosphingolipid biosynthetic process"/>
    <property type="evidence" value="ECO:0007669"/>
    <property type="project" value="TreeGrafter"/>
</dbReference>
<evidence type="ECO:0000256" key="6">
    <source>
        <dbReference type="ARBA" id="ARBA00023136"/>
    </source>
</evidence>
<evidence type="ECO:0000259" key="7">
    <source>
        <dbReference type="Pfam" id="PF04572"/>
    </source>
</evidence>
<evidence type="ECO:0000313" key="9">
    <source>
        <dbReference type="Proteomes" id="UP000005203"/>
    </source>
</evidence>
<name>A0A7M7LQ57_APIME</name>
<proteinExistence type="inferred from homology"/>
<dbReference type="PANTHER" id="PTHR12042:SF21">
    <property type="entry name" value="ALPHA1,4-GALACTOSYLTRANSFERASE 1-RELATED"/>
    <property type="match status" value="1"/>
</dbReference>
<dbReference type="SUPFAM" id="SSF53448">
    <property type="entry name" value="Nucleotide-diphospho-sugar transferases"/>
    <property type="match status" value="1"/>
</dbReference>
<dbReference type="GeneID" id="727510"/>
<dbReference type="GO" id="GO:0000139">
    <property type="term" value="C:Golgi membrane"/>
    <property type="evidence" value="ECO:0007669"/>
    <property type="project" value="UniProtKB-SubCell"/>
</dbReference>
<dbReference type="Proteomes" id="UP000005203">
    <property type="component" value="Linkage group LG11"/>
</dbReference>
<keyword evidence="5" id="KW-0333">Golgi apparatus</keyword>
<dbReference type="InterPro" id="IPR051981">
    <property type="entry name" value="Glycosyltransf_32"/>
</dbReference>
<protein>
    <submittedName>
        <fullName evidence="10">Lactosylceramide 4-alpha-galactosyltransferase isoform X1</fullName>
    </submittedName>
</protein>
<sequence length="361" mass="41870">MICKSHSRKMKKRLLLCFFCAVIFFILMISTDNDFIQQHVSPLMSIVVWDDISCYNQPNMPDSLLDFDPKIDKPNTDKNIFFHETSCFDENGLMLNARQACAVESAAKMNPNMNVYLLFVSPSKISIDSKEMFKQLQTYPNIHIRYIKPENYMKDTPLDLWYKSDILKRSRWPRNHMSDILRYLTLWKYGGIYLDLDVVVITSIEHLTNFAGAEDWKYVAAGVIGFDFTTLGRRMADACIRDIRANFRGDIWGNNGPGVITRTLQKFCSTKNIQDMSTSRCQGFKVFPPSAFYPIHYDNWKVYFQTKNKNATMKILEKAMAIHVWNKLSSAEKVDVNSDVPYVNIARKHCPKIFNNCGKVF</sequence>
<evidence type="ECO:0000256" key="5">
    <source>
        <dbReference type="ARBA" id="ARBA00023034"/>
    </source>
</evidence>
<comment type="similarity">
    <text evidence="2">Belongs to the glycosyltransferase 32 family.</text>
</comment>
<reference evidence="8" key="1">
    <citation type="submission" date="2021-01" db="UniProtKB">
        <authorList>
            <consortium name="EnsemblMetazoa"/>
        </authorList>
    </citation>
    <scope>IDENTIFICATION</scope>
    <source>
        <strain evidence="8">DH4</strain>
    </source>
</reference>
<evidence type="ECO:0000313" key="10">
    <source>
        <dbReference type="RefSeq" id="XP_006572147.1"/>
    </source>
</evidence>
<dbReference type="KEGG" id="ame:727510"/>
<dbReference type="InterPro" id="IPR007577">
    <property type="entry name" value="GlycoTrfase_DXD_sugar-bd_CS"/>
</dbReference>
<dbReference type="AlphaFoldDB" id="A0A7M7LQ57"/>
<dbReference type="PANTHER" id="PTHR12042">
    <property type="entry name" value="LACTOSYLCERAMIDE 4-ALPHA-GALACTOSYLTRANSFERASE ALPHA- 1,4-GALACTOSYLTRANSFERASE"/>
    <property type="match status" value="1"/>
</dbReference>
<keyword evidence="6" id="KW-0472">Membrane</keyword>
<gene>
    <name evidence="8" type="primary">727510</name>
    <name evidence="10" type="synonym">LOC727510</name>
</gene>
<dbReference type="Gene3D" id="3.90.550.20">
    <property type="match status" value="1"/>
</dbReference>
<evidence type="ECO:0000256" key="3">
    <source>
        <dbReference type="ARBA" id="ARBA00022676"/>
    </source>
</evidence>
<keyword evidence="3" id="KW-0328">Glycosyltransferase</keyword>
<dbReference type="Pfam" id="PF04488">
    <property type="entry name" value="Gly_transf_sug"/>
    <property type="match status" value="1"/>
</dbReference>
<comment type="subcellular location">
    <subcellularLocation>
        <location evidence="1">Golgi apparatus membrane</location>
        <topology evidence="1">Single-pass type II membrane protein</topology>
    </subcellularLocation>
</comment>
<dbReference type="OrthoDB" id="409543at2759"/>
<organism evidence="8">
    <name type="scientific">Apis mellifera</name>
    <name type="common">Honeybee</name>
    <dbReference type="NCBI Taxonomy" id="7460"/>
    <lineage>
        <taxon>Eukaryota</taxon>
        <taxon>Metazoa</taxon>
        <taxon>Ecdysozoa</taxon>
        <taxon>Arthropoda</taxon>
        <taxon>Hexapoda</taxon>
        <taxon>Insecta</taxon>
        <taxon>Pterygota</taxon>
        <taxon>Neoptera</taxon>
        <taxon>Endopterygota</taxon>
        <taxon>Hymenoptera</taxon>
        <taxon>Apocrita</taxon>
        <taxon>Aculeata</taxon>
        <taxon>Apoidea</taxon>
        <taxon>Anthophila</taxon>
        <taxon>Apidae</taxon>
        <taxon>Apis</taxon>
    </lineage>
</organism>
<dbReference type="InterPro" id="IPR007652">
    <property type="entry name" value="A1-4-GlycosylTfrase_dom"/>
</dbReference>
<feature type="domain" description="Alpha 1,4-glycosyltransferase" evidence="7">
    <location>
        <begin position="231"/>
        <end position="356"/>
    </location>
</feature>
<evidence type="ECO:0000256" key="2">
    <source>
        <dbReference type="ARBA" id="ARBA00009003"/>
    </source>
</evidence>
<accession>A0A7M7LQ57</accession>
<keyword evidence="9" id="KW-1185">Reference proteome</keyword>
<evidence type="ECO:0000256" key="4">
    <source>
        <dbReference type="ARBA" id="ARBA00022679"/>
    </source>
</evidence>
<dbReference type="Pfam" id="PF04572">
    <property type="entry name" value="Gb3_synth"/>
    <property type="match status" value="1"/>
</dbReference>
<evidence type="ECO:0000256" key="1">
    <source>
        <dbReference type="ARBA" id="ARBA00004323"/>
    </source>
</evidence>
<evidence type="ECO:0000313" key="8">
    <source>
        <dbReference type="EnsemblMetazoa" id="XP_006572147"/>
    </source>
</evidence>
<dbReference type="EnsemblMetazoa" id="XM_006572084">
    <property type="protein sequence ID" value="XP_006572147"/>
    <property type="gene ID" value="LOC727510"/>
</dbReference>
<dbReference type="GO" id="GO:0035248">
    <property type="term" value="F:alpha-1,4-N-acetylgalactosaminyltransferase activity"/>
    <property type="evidence" value="ECO:0007669"/>
    <property type="project" value="TreeGrafter"/>
</dbReference>